<dbReference type="EMBL" id="PKPP01004257">
    <property type="protein sequence ID" value="PWA65283.1"/>
    <property type="molecule type" value="Genomic_DNA"/>
</dbReference>
<comment type="caution">
    <text evidence="2">The sequence shown here is derived from an EMBL/GenBank/DDBJ whole genome shotgun (WGS) entry which is preliminary data.</text>
</comment>
<dbReference type="Proteomes" id="UP000245207">
    <property type="component" value="Unassembled WGS sequence"/>
</dbReference>
<keyword evidence="3" id="KW-1185">Reference proteome</keyword>
<dbReference type="AlphaFoldDB" id="A0A2U1MVI4"/>
<name>A0A2U1MVI4_ARTAN</name>
<evidence type="ECO:0000313" key="2">
    <source>
        <dbReference type="EMBL" id="PWA65283.1"/>
    </source>
</evidence>
<feature type="region of interest" description="Disordered" evidence="1">
    <location>
        <begin position="34"/>
        <end position="55"/>
    </location>
</feature>
<reference evidence="2 3" key="1">
    <citation type="journal article" date="2018" name="Mol. Plant">
        <title>The genome of Artemisia annua provides insight into the evolution of Asteraceae family and artemisinin biosynthesis.</title>
        <authorList>
            <person name="Shen Q."/>
            <person name="Zhang L."/>
            <person name="Liao Z."/>
            <person name="Wang S."/>
            <person name="Yan T."/>
            <person name="Shi P."/>
            <person name="Liu M."/>
            <person name="Fu X."/>
            <person name="Pan Q."/>
            <person name="Wang Y."/>
            <person name="Lv Z."/>
            <person name="Lu X."/>
            <person name="Zhang F."/>
            <person name="Jiang W."/>
            <person name="Ma Y."/>
            <person name="Chen M."/>
            <person name="Hao X."/>
            <person name="Li L."/>
            <person name="Tang Y."/>
            <person name="Lv G."/>
            <person name="Zhou Y."/>
            <person name="Sun X."/>
            <person name="Brodelius P.E."/>
            <person name="Rose J.K.C."/>
            <person name="Tang K."/>
        </authorList>
    </citation>
    <scope>NUCLEOTIDE SEQUENCE [LARGE SCALE GENOMIC DNA]</scope>
    <source>
        <strain evidence="3">cv. Huhao1</strain>
        <tissue evidence="2">Leaf</tissue>
    </source>
</reference>
<evidence type="ECO:0000313" key="3">
    <source>
        <dbReference type="Proteomes" id="UP000245207"/>
    </source>
</evidence>
<accession>A0A2U1MVI4</accession>
<sequence>MEVLEWPLEDKVQDLPFKKLDSLICFVLDYLSSSGDDTEVEHSSSSNEYNEGNKNGQIFSTILEPESVCRGDCLCNTRFQQHYTILDQPESGLETKVDAGEQATRIDVAEQATKAS</sequence>
<protein>
    <submittedName>
        <fullName evidence="2">Uncharacterized protein</fullName>
    </submittedName>
</protein>
<feature type="compositionally biased region" description="Polar residues" evidence="1">
    <location>
        <begin position="43"/>
        <end position="55"/>
    </location>
</feature>
<organism evidence="2 3">
    <name type="scientific">Artemisia annua</name>
    <name type="common">Sweet wormwood</name>
    <dbReference type="NCBI Taxonomy" id="35608"/>
    <lineage>
        <taxon>Eukaryota</taxon>
        <taxon>Viridiplantae</taxon>
        <taxon>Streptophyta</taxon>
        <taxon>Embryophyta</taxon>
        <taxon>Tracheophyta</taxon>
        <taxon>Spermatophyta</taxon>
        <taxon>Magnoliopsida</taxon>
        <taxon>eudicotyledons</taxon>
        <taxon>Gunneridae</taxon>
        <taxon>Pentapetalae</taxon>
        <taxon>asterids</taxon>
        <taxon>campanulids</taxon>
        <taxon>Asterales</taxon>
        <taxon>Asteraceae</taxon>
        <taxon>Asteroideae</taxon>
        <taxon>Anthemideae</taxon>
        <taxon>Artemisiinae</taxon>
        <taxon>Artemisia</taxon>
    </lineage>
</organism>
<gene>
    <name evidence="2" type="ORF">CTI12_AA335770</name>
</gene>
<evidence type="ECO:0000256" key="1">
    <source>
        <dbReference type="SAM" id="MobiDB-lite"/>
    </source>
</evidence>
<proteinExistence type="predicted"/>
<dbReference type="OrthoDB" id="444265at2759"/>